<dbReference type="HOGENOM" id="CLU_990402_0_0_1"/>
<reference evidence="1 2" key="1">
    <citation type="journal article" date="2014" name="BMC Genomics">
        <title>Genome sequencing of four Aureobasidium pullulans varieties: biotechnological potential, stress tolerance, and description of new species.</title>
        <authorList>
            <person name="Gostin Ar C."/>
            <person name="Ohm R.A."/>
            <person name="Kogej T."/>
            <person name="Sonjak S."/>
            <person name="Turk M."/>
            <person name="Zajc J."/>
            <person name="Zalar P."/>
            <person name="Grube M."/>
            <person name="Sun H."/>
            <person name="Han J."/>
            <person name="Sharma A."/>
            <person name="Chiniquy J."/>
            <person name="Ngan C.Y."/>
            <person name="Lipzen A."/>
            <person name="Barry K."/>
            <person name="Grigoriev I.V."/>
            <person name="Gunde-Cimerman N."/>
        </authorList>
    </citation>
    <scope>NUCLEOTIDE SEQUENCE [LARGE SCALE GENOMIC DNA]</scope>
    <source>
        <strain evidence="1 2">EXF-150</strain>
    </source>
</reference>
<accession>A0A074Y353</accession>
<dbReference type="EMBL" id="KL584992">
    <property type="protein sequence ID" value="KEQ81361.1"/>
    <property type="molecule type" value="Genomic_DNA"/>
</dbReference>
<name>A0A074Y353_AURPU</name>
<proteinExistence type="predicted"/>
<dbReference type="RefSeq" id="XP_029757548.1">
    <property type="nucleotide sequence ID" value="XM_029904085.1"/>
</dbReference>
<sequence length="281" mass="32195">MDDRNMLSSFEEFSYAAPVFQYLFAPPEDPHRPSLPAEVRQLILSMVLAAKVRGDLGIRSSKVVLLTSKGCAEYQENPRPVNFKKDQLNIMLVSKAISAEAKKTLLDGLVIKFTKHEDFVVFMTQKVKMFGLPCPIRFAQFSQHIRNFEFAFVIPGWYEGAHGCLKALMLLIELGIKRNIQITVRGGDGGWSSGIWRDNLARLHEAIEEVNFYQNMFPDLPLWDEFESTNFTNSFAGQIFAIPQFDVSVICDRQLEYDLNEKMHIWTLFNEPDPYALQSEV</sequence>
<dbReference type="Proteomes" id="UP000030706">
    <property type="component" value="Unassembled WGS sequence"/>
</dbReference>
<protein>
    <submittedName>
        <fullName evidence="1">Uncharacterized protein</fullName>
    </submittedName>
</protein>
<evidence type="ECO:0000313" key="2">
    <source>
        <dbReference type="Proteomes" id="UP000030706"/>
    </source>
</evidence>
<dbReference type="GeneID" id="40746391"/>
<keyword evidence="2" id="KW-1185">Reference proteome</keyword>
<organism evidence="1 2">
    <name type="scientific">Aureobasidium pullulans EXF-150</name>
    <dbReference type="NCBI Taxonomy" id="1043002"/>
    <lineage>
        <taxon>Eukaryota</taxon>
        <taxon>Fungi</taxon>
        <taxon>Dikarya</taxon>
        <taxon>Ascomycota</taxon>
        <taxon>Pezizomycotina</taxon>
        <taxon>Dothideomycetes</taxon>
        <taxon>Dothideomycetidae</taxon>
        <taxon>Dothideales</taxon>
        <taxon>Saccotheciaceae</taxon>
        <taxon>Aureobasidium</taxon>
    </lineage>
</organism>
<dbReference type="AlphaFoldDB" id="A0A074Y353"/>
<evidence type="ECO:0000313" key="1">
    <source>
        <dbReference type="EMBL" id="KEQ81361.1"/>
    </source>
</evidence>
<gene>
    <name evidence="1" type="ORF">M438DRAFT_338135</name>
</gene>